<dbReference type="OrthoDB" id="6158860at2759"/>
<evidence type="ECO:0000256" key="1">
    <source>
        <dbReference type="SAM" id="MobiDB-lite"/>
    </source>
</evidence>
<feature type="region of interest" description="Disordered" evidence="1">
    <location>
        <begin position="1"/>
        <end position="67"/>
    </location>
</feature>
<keyword evidence="3" id="KW-1185">Reference proteome</keyword>
<protein>
    <submittedName>
        <fullName evidence="2">Uncharacterized protein</fullName>
    </submittedName>
</protein>
<proteinExistence type="predicted"/>
<evidence type="ECO:0000313" key="3">
    <source>
        <dbReference type="Proteomes" id="UP000507470"/>
    </source>
</evidence>
<gene>
    <name evidence="2" type="ORF">MCOR_6135</name>
</gene>
<feature type="region of interest" description="Disordered" evidence="1">
    <location>
        <begin position="321"/>
        <end position="346"/>
    </location>
</feature>
<dbReference type="EMBL" id="CACVKT020001125">
    <property type="protein sequence ID" value="CAC5365462.1"/>
    <property type="molecule type" value="Genomic_DNA"/>
</dbReference>
<feature type="compositionally biased region" description="Polar residues" evidence="1">
    <location>
        <begin position="1"/>
        <end position="10"/>
    </location>
</feature>
<sequence length="346" mass="38599">MSMSASTSRPPSDDDIPHKVQKTNSFHLRFDGSDSEEGELPPLKKVNRTSTPNHKERTGVCPDESMGDVSSLMERVVTAREVSAVLSTSIPNASAMGDVSSLIDTRNSDKGVLSELKILSKKVTDLDQTVKNTDIKIDQILERLAETNTSKTVKASAAPEVPAQVQQAVRDGFGDAENSGLAWKAKTDTGASLKYSISVSFTAGIETYFRSFKNKARMVAAGQMDDHKKKMLKYSRKQRKMNYRLKAIKLKTSWTKEEAKAIEEALLIQYMSSEEDDTDDEASFIVRPLTWRSDEYTNCLRALDAKHKTTLSQQGKRVFNRRKTGVPSTRPRPENVSNSNDWVIKK</sequence>
<dbReference type="AlphaFoldDB" id="A0A6J8ADA2"/>
<evidence type="ECO:0000313" key="2">
    <source>
        <dbReference type="EMBL" id="CAC5365462.1"/>
    </source>
</evidence>
<organism evidence="2 3">
    <name type="scientific">Mytilus coruscus</name>
    <name type="common">Sea mussel</name>
    <dbReference type="NCBI Taxonomy" id="42192"/>
    <lineage>
        <taxon>Eukaryota</taxon>
        <taxon>Metazoa</taxon>
        <taxon>Spiralia</taxon>
        <taxon>Lophotrochozoa</taxon>
        <taxon>Mollusca</taxon>
        <taxon>Bivalvia</taxon>
        <taxon>Autobranchia</taxon>
        <taxon>Pteriomorphia</taxon>
        <taxon>Mytilida</taxon>
        <taxon>Mytiloidea</taxon>
        <taxon>Mytilidae</taxon>
        <taxon>Mytilinae</taxon>
        <taxon>Mytilus</taxon>
    </lineage>
</organism>
<dbReference type="Proteomes" id="UP000507470">
    <property type="component" value="Unassembled WGS sequence"/>
</dbReference>
<name>A0A6J8ADA2_MYTCO</name>
<reference evidence="2 3" key="1">
    <citation type="submission" date="2020-06" db="EMBL/GenBank/DDBJ databases">
        <authorList>
            <person name="Li R."/>
            <person name="Bekaert M."/>
        </authorList>
    </citation>
    <scope>NUCLEOTIDE SEQUENCE [LARGE SCALE GENOMIC DNA]</scope>
    <source>
        <strain evidence="3">wild</strain>
    </source>
</reference>
<feature type="compositionally biased region" description="Polar residues" evidence="1">
    <location>
        <begin position="335"/>
        <end position="346"/>
    </location>
</feature>
<accession>A0A6J8ADA2</accession>